<gene>
    <name evidence="6" type="ORF">GTP27_10495</name>
</gene>
<evidence type="ECO:0000313" key="7">
    <source>
        <dbReference type="Proteomes" id="UP000478090"/>
    </source>
</evidence>
<evidence type="ECO:0008006" key="8">
    <source>
        <dbReference type="Google" id="ProtNLM"/>
    </source>
</evidence>
<protein>
    <recommendedName>
        <fullName evidence="8">Pyridoxal-dependent decarboxylase</fullName>
    </recommendedName>
</protein>
<dbReference type="RefSeq" id="WP_161039130.1">
    <property type="nucleotide sequence ID" value="NZ_WWCM01000006.1"/>
</dbReference>
<evidence type="ECO:0000256" key="4">
    <source>
        <dbReference type="ARBA" id="ARBA00023239"/>
    </source>
</evidence>
<dbReference type="InterPro" id="IPR015421">
    <property type="entry name" value="PyrdxlP-dep_Trfase_major"/>
</dbReference>
<dbReference type="PANTHER" id="PTHR11999">
    <property type="entry name" value="GROUP II PYRIDOXAL-5-PHOSPHATE DECARBOXYLASE"/>
    <property type="match status" value="1"/>
</dbReference>
<name>A0ABW9VMV1_9BURK</name>
<dbReference type="EMBL" id="WWCM01000006">
    <property type="protein sequence ID" value="MYM39758.1"/>
    <property type="molecule type" value="Genomic_DNA"/>
</dbReference>
<keyword evidence="2" id="KW-0210">Decarboxylase</keyword>
<evidence type="ECO:0000256" key="2">
    <source>
        <dbReference type="ARBA" id="ARBA00022793"/>
    </source>
</evidence>
<keyword evidence="3 5" id="KW-0663">Pyridoxal phosphate</keyword>
<reference evidence="6 7" key="1">
    <citation type="submission" date="2019-12" db="EMBL/GenBank/DDBJ databases">
        <title>Novel species isolated from a subtropical stream in China.</title>
        <authorList>
            <person name="Lu H."/>
        </authorList>
    </citation>
    <scope>NUCLEOTIDE SEQUENCE [LARGE SCALE GENOMIC DNA]</scope>
    <source>
        <strain evidence="6 7">CY13W</strain>
    </source>
</reference>
<organism evidence="6 7">
    <name type="scientific">Duganella qianjiadongensis</name>
    <dbReference type="NCBI Taxonomy" id="2692176"/>
    <lineage>
        <taxon>Bacteria</taxon>
        <taxon>Pseudomonadati</taxon>
        <taxon>Pseudomonadota</taxon>
        <taxon>Betaproteobacteria</taxon>
        <taxon>Burkholderiales</taxon>
        <taxon>Oxalobacteraceae</taxon>
        <taxon>Telluria group</taxon>
        <taxon>Duganella</taxon>
    </lineage>
</organism>
<evidence type="ECO:0000313" key="6">
    <source>
        <dbReference type="EMBL" id="MYM39758.1"/>
    </source>
</evidence>
<evidence type="ECO:0000256" key="3">
    <source>
        <dbReference type="ARBA" id="ARBA00022898"/>
    </source>
</evidence>
<comment type="similarity">
    <text evidence="5">Belongs to the group II decarboxylase family.</text>
</comment>
<dbReference type="Pfam" id="PF00282">
    <property type="entry name" value="Pyridoxal_deC"/>
    <property type="match status" value="1"/>
</dbReference>
<dbReference type="PANTHER" id="PTHR11999:SF70">
    <property type="entry name" value="MIP05841P"/>
    <property type="match status" value="1"/>
</dbReference>
<dbReference type="InterPro" id="IPR002129">
    <property type="entry name" value="PyrdxlP-dep_de-COase"/>
</dbReference>
<evidence type="ECO:0000256" key="1">
    <source>
        <dbReference type="ARBA" id="ARBA00001933"/>
    </source>
</evidence>
<sequence>MLAQTLSAETPRWPAAVVTALPDLTALGGSLRRLTGFDHHGSTDYFPSISQAHLHAIGLAQARIARCAAINRQRLVAYTSDMAHGSVAVAFELAGYDSAALRQIATDGAGRLRCDLLQTAIRADREAGLEPFLICAAAGNSENGTIDALGRLAAIARDEGLWLHLDASYGALARLAGDLAPLLAGMELADTLAFDLYRWGLQPYATAILLGREITAPSAAAPSSVDAGAQLAIGLRALVQWQQQAPAPARLGRDISRCCALARRLGMAVQQQPALELLLPVTLNVVCLRYLGDQPDAINQAIVALLQNSRFGISSCRVRRQQAIRVVVQDASQTPEQIEHLVAALLAAGQQQRRQRVAASPRTLTA</sequence>
<dbReference type="Gene3D" id="3.90.1150.170">
    <property type="match status" value="1"/>
</dbReference>
<dbReference type="InterPro" id="IPR015424">
    <property type="entry name" value="PyrdxlP-dep_Trfase"/>
</dbReference>
<dbReference type="SUPFAM" id="SSF53383">
    <property type="entry name" value="PLP-dependent transferases"/>
    <property type="match status" value="1"/>
</dbReference>
<proteinExistence type="inferred from homology"/>
<dbReference type="Proteomes" id="UP000478090">
    <property type="component" value="Unassembled WGS sequence"/>
</dbReference>
<accession>A0ABW9VMV1</accession>
<evidence type="ECO:0000256" key="5">
    <source>
        <dbReference type="RuleBase" id="RU000382"/>
    </source>
</evidence>
<comment type="cofactor">
    <cofactor evidence="1 5">
        <name>pyridoxal 5'-phosphate</name>
        <dbReference type="ChEBI" id="CHEBI:597326"/>
    </cofactor>
</comment>
<keyword evidence="4 5" id="KW-0456">Lyase</keyword>
<comment type="caution">
    <text evidence="6">The sequence shown here is derived from an EMBL/GenBank/DDBJ whole genome shotgun (WGS) entry which is preliminary data.</text>
</comment>
<dbReference type="Gene3D" id="3.40.640.10">
    <property type="entry name" value="Type I PLP-dependent aspartate aminotransferase-like (Major domain)"/>
    <property type="match status" value="1"/>
</dbReference>
<dbReference type="InterPro" id="IPR010977">
    <property type="entry name" value="Aromatic_deC"/>
</dbReference>
<keyword evidence="7" id="KW-1185">Reference proteome</keyword>